<sequence>MIFFSNQYSANFVLTMQLLCFTEKNGDWSIASSCFRGSKLGFGKSMNLVRICDLTSLRSARRRVSVIRNSNQGSDLAELQPASEGSPLLCIRDSFKKFIF</sequence>
<dbReference type="HOGENOM" id="CLU_2309910_0_0_1"/>
<evidence type="ECO:0000313" key="2">
    <source>
        <dbReference type="Proteomes" id="UP000008694"/>
    </source>
</evidence>
<dbReference type="AlphaFoldDB" id="D7LCB1"/>
<proteinExistence type="predicted"/>
<accession>D7LCB1</accession>
<keyword evidence="2" id="KW-1185">Reference proteome</keyword>
<dbReference type="Gramene" id="scaffold_401602.1">
    <property type="protein sequence ID" value="scaffold_401602.1"/>
    <property type="gene ID" value="scaffold_401602.1"/>
</dbReference>
<protein>
    <submittedName>
        <fullName evidence="1">Uncharacterized protein</fullName>
    </submittedName>
</protein>
<name>D7LCB1_ARALL</name>
<dbReference type="Proteomes" id="UP000008694">
    <property type="component" value="Unassembled WGS sequence"/>
</dbReference>
<evidence type="ECO:0000313" key="1">
    <source>
        <dbReference type="EMBL" id="EFH55551.1"/>
    </source>
</evidence>
<reference evidence="2" key="1">
    <citation type="journal article" date="2011" name="Nat. Genet.">
        <title>The Arabidopsis lyrata genome sequence and the basis of rapid genome size change.</title>
        <authorList>
            <person name="Hu T.T."/>
            <person name="Pattyn P."/>
            <person name="Bakker E.G."/>
            <person name="Cao J."/>
            <person name="Cheng J.-F."/>
            <person name="Clark R.M."/>
            <person name="Fahlgren N."/>
            <person name="Fawcett J.A."/>
            <person name="Grimwood J."/>
            <person name="Gundlach H."/>
            <person name="Haberer G."/>
            <person name="Hollister J.D."/>
            <person name="Ossowski S."/>
            <person name="Ottilar R.P."/>
            <person name="Salamov A.A."/>
            <person name="Schneeberger K."/>
            <person name="Spannagl M."/>
            <person name="Wang X."/>
            <person name="Yang L."/>
            <person name="Nasrallah M.E."/>
            <person name="Bergelson J."/>
            <person name="Carrington J.C."/>
            <person name="Gaut B.S."/>
            <person name="Schmutz J."/>
            <person name="Mayer K.F.X."/>
            <person name="Van de Peer Y."/>
            <person name="Grigoriev I.V."/>
            <person name="Nordborg M."/>
            <person name="Weigel D."/>
            <person name="Guo Y.-L."/>
        </authorList>
    </citation>
    <scope>NUCLEOTIDE SEQUENCE [LARGE SCALE GENOMIC DNA]</scope>
    <source>
        <strain evidence="2">cv. MN47</strain>
    </source>
</reference>
<organism evidence="2">
    <name type="scientific">Arabidopsis lyrata subsp. lyrata</name>
    <name type="common">Lyre-leaved rock-cress</name>
    <dbReference type="NCBI Taxonomy" id="81972"/>
    <lineage>
        <taxon>Eukaryota</taxon>
        <taxon>Viridiplantae</taxon>
        <taxon>Streptophyta</taxon>
        <taxon>Embryophyta</taxon>
        <taxon>Tracheophyta</taxon>
        <taxon>Spermatophyta</taxon>
        <taxon>Magnoliopsida</taxon>
        <taxon>eudicotyledons</taxon>
        <taxon>Gunneridae</taxon>
        <taxon>Pentapetalae</taxon>
        <taxon>rosids</taxon>
        <taxon>malvids</taxon>
        <taxon>Brassicales</taxon>
        <taxon>Brassicaceae</taxon>
        <taxon>Camelineae</taxon>
        <taxon>Arabidopsis</taxon>
    </lineage>
</organism>
<dbReference type="EMBL" id="GL348716">
    <property type="protein sequence ID" value="EFH55551.1"/>
    <property type="molecule type" value="Genomic_DNA"/>
</dbReference>
<dbReference type="STRING" id="81972.D7LCB1"/>
<gene>
    <name evidence="1" type="ORF">ARALYDRAFT_902101</name>
</gene>